<organism evidence="2 3">
    <name type="scientific">Acropora cervicornis</name>
    <name type="common">Staghorn coral</name>
    <dbReference type="NCBI Taxonomy" id="6130"/>
    <lineage>
        <taxon>Eukaryota</taxon>
        <taxon>Metazoa</taxon>
        <taxon>Cnidaria</taxon>
        <taxon>Anthozoa</taxon>
        <taxon>Hexacorallia</taxon>
        <taxon>Scleractinia</taxon>
        <taxon>Astrocoeniina</taxon>
        <taxon>Acroporidae</taxon>
        <taxon>Acropora</taxon>
    </lineage>
</organism>
<gene>
    <name evidence="2" type="ORF">P5673_021089</name>
</gene>
<comment type="caution">
    <text evidence="2">The sequence shown here is derived from an EMBL/GenBank/DDBJ whole genome shotgun (WGS) entry which is preliminary data.</text>
</comment>
<dbReference type="InterPro" id="IPR050910">
    <property type="entry name" value="JMJD6_ArgDemeth/LysHydrox"/>
</dbReference>
<evidence type="ECO:0000256" key="1">
    <source>
        <dbReference type="SAM" id="Phobius"/>
    </source>
</evidence>
<keyword evidence="1" id="KW-0812">Transmembrane</keyword>
<dbReference type="EMBL" id="JARQWQ010000053">
    <property type="protein sequence ID" value="KAK2556876.1"/>
    <property type="molecule type" value="Genomic_DNA"/>
</dbReference>
<sequence>MSEGERPGGNVDLQKVTDAFIALRKKAKVLGIKDSQLVKVSAVKSLKKKRVTCFVVTSVVICLLGILSGVGVVLYQNEVITRRALFKFFQNVMDFSIDNDVCLIPYPEIILDMFRPPVNCSVCKEVHKIDRVSSLSKEEFLGKYAYTARPVVITDGTKGWTASQYFSFNYFKSIYSPDSPVIISEDDKCQFFPYQSGFTALKEVFNMSEKDANMEGKPWYIGWSNCDSSAANELRKHYKIPYFLPDTSESSKTDWAQIKGIKKWTLEPPPECSHVCDPKLEVTVKSGEIIVLDTNKWFHQTDIIGKEMSITIGSEYD</sequence>
<keyword evidence="3" id="KW-1185">Reference proteome</keyword>
<dbReference type="GO" id="GO:0016706">
    <property type="term" value="F:2-oxoglutarate-dependent dioxygenase activity"/>
    <property type="evidence" value="ECO:0007669"/>
    <property type="project" value="TreeGrafter"/>
</dbReference>
<dbReference type="Proteomes" id="UP001249851">
    <property type="component" value="Unassembled WGS sequence"/>
</dbReference>
<dbReference type="PANTHER" id="PTHR12480:SF41">
    <property type="entry name" value="JMJC DOMAIN-CONTAINING PROTEIN"/>
    <property type="match status" value="1"/>
</dbReference>
<reference evidence="2" key="1">
    <citation type="journal article" date="2023" name="G3 (Bethesda)">
        <title>Whole genome assembly and annotation of the endangered Caribbean coral Acropora cervicornis.</title>
        <authorList>
            <person name="Selwyn J.D."/>
            <person name="Vollmer S.V."/>
        </authorList>
    </citation>
    <scope>NUCLEOTIDE SEQUENCE</scope>
    <source>
        <strain evidence="2">K2</strain>
    </source>
</reference>
<evidence type="ECO:0000313" key="3">
    <source>
        <dbReference type="Proteomes" id="UP001249851"/>
    </source>
</evidence>
<name>A0AAD9V0N4_ACRCE</name>
<dbReference type="Gene3D" id="2.60.120.650">
    <property type="entry name" value="Cupin"/>
    <property type="match status" value="1"/>
</dbReference>
<feature type="transmembrane region" description="Helical" evidence="1">
    <location>
        <begin position="51"/>
        <end position="75"/>
    </location>
</feature>
<keyword evidence="1" id="KW-0472">Membrane</keyword>
<dbReference type="SUPFAM" id="SSF51197">
    <property type="entry name" value="Clavaminate synthase-like"/>
    <property type="match status" value="1"/>
</dbReference>
<accession>A0AAD9V0N4</accession>
<keyword evidence="1" id="KW-1133">Transmembrane helix</keyword>
<protein>
    <submittedName>
        <fullName evidence="2">Uncharacterized protein</fullName>
    </submittedName>
</protein>
<reference evidence="2" key="2">
    <citation type="journal article" date="2023" name="Science">
        <title>Genomic signatures of disease resistance in endangered staghorn corals.</title>
        <authorList>
            <person name="Vollmer S.V."/>
            <person name="Selwyn J.D."/>
            <person name="Despard B.A."/>
            <person name="Roesel C.L."/>
        </authorList>
    </citation>
    <scope>NUCLEOTIDE SEQUENCE</scope>
    <source>
        <strain evidence="2">K2</strain>
    </source>
</reference>
<evidence type="ECO:0000313" key="2">
    <source>
        <dbReference type="EMBL" id="KAK2556876.1"/>
    </source>
</evidence>
<dbReference type="AlphaFoldDB" id="A0AAD9V0N4"/>
<proteinExistence type="predicted"/>
<dbReference type="PANTHER" id="PTHR12480">
    <property type="entry name" value="ARGININE DEMETHYLASE AND LYSYL-HYDROXYLASE JMJD"/>
    <property type="match status" value="1"/>
</dbReference>